<protein>
    <submittedName>
        <fullName evidence="1">Uncharacterized protein</fullName>
    </submittedName>
</protein>
<gene>
    <name evidence="1" type="ORF">RchiOBHm_Chr3g0496861</name>
</gene>
<reference evidence="1 2" key="1">
    <citation type="journal article" date="2018" name="Nat. Genet.">
        <title>The Rosa genome provides new insights in the design of modern roses.</title>
        <authorList>
            <person name="Bendahmane M."/>
        </authorList>
    </citation>
    <scope>NUCLEOTIDE SEQUENCE [LARGE SCALE GENOMIC DNA]</scope>
    <source>
        <strain evidence="2">cv. Old Blush</strain>
    </source>
</reference>
<evidence type="ECO:0000313" key="2">
    <source>
        <dbReference type="Proteomes" id="UP000238479"/>
    </source>
</evidence>
<name>A0A2P6RHL6_ROSCH</name>
<dbReference type="AlphaFoldDB" id="A0A2P6RHL6"/>
<dbReference type="Proteomes" id="UP000238479">
    <property type="component" value="Chromosome 3"/>
</dbReference>
<accession>A0A2P6RHL6</accession>
<comment type="caution">
    <text evidence="1">The sequence shown here is derived from an EMBL/GenBank/DDBJ whole genome shotgun (WGS) entry which is preliminary data.</text>
</comment>
<evidence type="ECO:0000313" key="1">
    <source>
        <dbReference type="EMBL" id="PRQ45916.1"/>
    </source>
</evidence>
<dbReference type="EMBL" id="PDCK01000041">
    <property type="protein sequence ID" value="PRQ45916.1"/>
    <property type="molecule type" value="Genomic_DNA"/>
</dbReference>
<proteinExistence type="predicted"/>
<organism evidence="1 2">
    <name type="scientific">Rosa chinensis</name>
    <name type="common">China rose</name>
    <dbReference type="NCBI Taxonomy" id="74649"/>
    <lineage>
        <taxon>Eukaryota</taxon>
        <taxon>Viridiplantae</taxon>
        <taxon>Streptophyta</taxon>
        <taxon>Embryophyta</taxon>
        <taxon>Tracheophyta</taxon>
        <taxon>Spermatophyta</taxon>
        <taxon>Magnoliopsida</taxon>
        <taxon>eudicotyledons</taxon>
        <taxon>Gunneridae</taxon>
        <taxon>Pentapetalae</taxon>
        <taxon>rosids</taxon>
        <taxon>fabids</taxon>
        <taxon>Rosales</taxon>
        <taxon>Rosaceae</taxon>
        <taxon>Rosoideae</taxon>
        <taxon>Rosoideae incertae sedis</taxon>
        <taxon>Rosa</taxon>
    </lineage>
</organism>
<keyword evidence="2" id="KW-1185">Reference proteome</keyword>
<sequence length="75" mass="8706">MLCFSGRDLFSFSSSLPQLCVLGRELQRIGSACCDREFMLVTRGKTKIGIRSRKVGEYFLWRFCFVGDFGFVWSY</sequence>
<dbReference type="Gramene" id="PRQ45916">
    <property type="protein sequence ID" value="PRQ45916"/>
    <property type="gene ID" value="RchiOBHm_Chr3g0496861"/>
</dbReference>